<evidence type="ECO:0000256" key="5">
    <source>
        <dbReference type="RuleBase" id="RU003651"/>
    </source>
</evidence>
<dbReference type="Pfam" id="PF23242">
    <property type="entry name" value="AAA_lid_TRIP13_C"/>
    <property type="match status" value="1"/>
</dbReference>
<accession>A0A8H4IXG7</accession>
<dbReference type="Pfam" id="PF00004">
    <property type="entry name" value="AAA"/>
    <property type="match status" value="1"/>
</dbReference>
<dbReference type="SUPFAM" id="SSF52540">
    <property type="entry name" value="P-loop containing nucleoside triphosphate hydrolases"/>
    <property type="match status" value="1"/>
</dbReference>
<comment type="similarity">
    <text evidence="1">Belongs to the AAA ATPase family. PCH2 subfamily.</text>
</comment>
<evidence type="ECO:0000313" key="8">
    <source>
        <dbReference type="Proteomes" id="UP000572817"/>
    </source>
</evidence>
<dbReference type="PANTHER" id="PTHR45991:SF1">
    <property type="entry name" value="PACHYTENE CHECKPOINT PROTEIN 2 HOMOLOG"/>
    <property type="match status" value="1"/>
</dbReference>
<dbReference type="Gene3D" id="3.40.50.300">
    <property type="entry name" value="P-loop containing nucleotide triphosphate hydrolases"/>
    <property type="match status" value="1"/>
</dbReference>
<evidence type="ECO:0000256" key="4">
    <source>
        <dbReference type="ARBA" id="ARBA00023254"/>
    </source>
</evidence>
<dbReference type="InterPro" id="IPR058249">
    <property type="entry name" value="Pch2_C"/>
</dbReference>
<keyword evidence="2 5" id="KW-0547">Nucleotide-binding</keyword>
<organism evidence="7 8">
    <name type="scientific">Botryosphaeria dothidea</name>
    <dbReference type="NCBI Taxonomy" id="55169"/>
    <lineage>
        <taxon>Eukaryota</taxon>
        <taxon>Fungi</taxon>
        <taxon>Dikarya</taxon>
        <taxon>Ascomycota</taxon>
        <taxon>Pezizomycotina</taxon>
        <taxon>Dothideomycetes</taxon>
        <taxon>Dothideomycetes incertae sedis</taxon>
        <taxon>Botryosphaeriales</taxon>
        <taxon>Botryosphaeriaceae</taxon>
        <taxon>Botryosphaeria</taxon>
    </lineage>
</organism>
<name>A0A8H4IXG7_9PEZI</name>
<evidence type="ECO:0000256" key="1">
    <source>
        <dbReference type="ARBA" id="ARBA00007271"/>
    </source>
</evidence>
<dbReference type="AlphaFoldDB" id="A0A8H4IXG7"/>
<dbReference type="GO" id="GO:0007131">
    <property type="term" value="P:reciprocal meiotic recombination"/>
    <property type="evidence" value="ECO:0007669"/>
    <property type="project" value="TreeGrafter"/>
</dbReference>
<evidence type="ECO:0000256" key="3">
    <source>
        <dbReference type="ARBA" id="ARBA00022840"/>
    </source>
</evidence>
<dbReference type="InterPro" id="IPR044539">
    <property type="entry name" value="Pch2-like"/>
</dbReference>
<gene>
    <name evidence="7" type="ORF">GTA08_BOTSDO03099</name>
</gene>
<feature type="domain" description="AAA+ ATPase" evidence="6">
    <location>
        <begin position="168"/>
        <end position="321"/>
    </location>
</feature>
<dbReference type="PANTHER" id="PTHR45991">
    <property type="entry name" value="PACHYTENE CHECKPOINT PROTEIN 2"/>
    <property type="match status" value="1"/>
</dbReference>
<dbReference type="Proteomes" id="UP000572817">
    <property type="component" value="Unassembled WGS sequence"/>
</dbReference>
<dbReference type="GO" id="GO:0005634">
    <property type="term" value="C:nucleus"/>
    <property type="evidence" value="ECO:0007669"/>
    <property type="project" value="TreeGrafter"/>
</dbReference>
<dbReference type="PROSITE" id="PS00674">
    <property type="entry name" value="AAA"/>
    <property type="match status" value="1"/>
</dbReference>
<dbReference type="SMART" id="SM00382">
    <property type="entry name" value="AAA"/>
    <property type="match status" value="1"/>
</dbReference>
<dbReference type="GO" id="GO:0016887">
    <property type="term" value="F:ATP hydrolysis activity"/>
    <property type="evidence" value="ECO:0007669"/>
    <property type="project" value="InterPro"/>
</dbReference>
<evidence type="ECO:0000259" key="6">
    <source>
        <dbReference type="SMART" id="SM00382"/>
    </source>
</evidence>
<protein>
    <submittedName>
        <fullName evidence="7">Pachytene checkpoint component pch2</fullName>
    </submittedName>
</protein>
<dbReference type="GO" id="GO:0005694">
    <property type="term" value="C:chromosome"/>
    <property type="evidence" value="ECO:0007669"/>
    <property type="project" value="TreeGrafter"/>
</dbReference>
<dbReference type="EMBL" id="WWBZ02000016">
    <property type="protein sequence ID" value="KAF4309365.1"/>
    <property type="molecule type" value="Genomic_DNA"/>
</dbReference>
<dbReference type="InterPro" id="IPR003959">
    <property type="entry name" value="ATPase_AAA_core"/>
</dbReference>
<proteinExistence type="inferred from homology"/>
<comment type="caution">
    <text evidence="7">The sequence shown here is derived from an EMBL/GenBank/DDBJ whole genome shotgun (WGS) entry which is preliminary data.</text>
</comment>
<evidence type="ECO:0000313" key="7">
    <source>
        <dbReference type="EMBL" id="KAF4309365.1"/>
    </source>
</evidence>
<reference evidence="7" key="1">
    <citation type="submission" date="2020-04" db="EMBL/GenBank/DDBJ databases">
        <title>Genome Assembly and Annotation of Botryosphaeria dothidea sdau 11-99, a Latent Pathogen of Apple Fruit Ring Rot in China.</title>
        <authorList>
            <person name="Yu C."/>
            <person name="Diao Y."/>
            <person name="Lu Q."/>
            <person name="Zhao J."/>
            <person name="Cui S."/>
            <person name="Peng C."/>
            <person name="He B."/>
            <person name="Liu H."/>
        </authorList>
    </citation>
    <scope>NUCLEOTIDE SEQUENCE [LARGE SCALE GENOMIC DNA]</scope>
    <source>
        <strain evidence="7">Sdau11-99</strain>
    </source>
</reference>
<dbReference type="InterPro" id="IPR003960">
    <property type="entry name" value="ATPase_AAA_CS"/>
</dbReference>
<dbReference type="GO" id="GO:0005524">
    <property type="term" value="F:ATP binding"/>
    <property type="evidence" value="ECO:0007669"/>
    <property type="project" value="UniProtKB-KW"/>
</dbReference>
<keyword evidence="4" id="KW-0469">Meiosis</keyword>
<keyword evidence="8" id="KW-1185">Reference proteome</keyword>
<dbReference type="GO" id="GO:0051598">
    <property type="term" value="P:meiotic recombination checkpoint signaling"/>
    <property type="evidence" value="ECO:0007669"/>
    <property type="project" value="TreeGrafter"/>
</dbReference>
<dbReference type="InterPro" id="IPR027417">
    <property type="entry name" value="P-loop_NTPase"/>
</dbReference>
<keyword evidence="3 5" id="KW-0067">ATP-binding</keyword>
<dbReference type="OrthoDB" id="5925at2759"/>
<sequence>MPFVRTDDIRVEVSQWMQQKFEYLNLGERITALGIDALKESEPMAYRLILAVGDLECKESVEYIKIDGYSGPEEDQSCFTIKGITLDIQVYRLHTDDAAAAAVTLAGDDGDDDVLQQLRLVSLPNTSLDGLWESLVYAGNMHTDLLRLATRMVTMTRSHSFDKALINWNGLFLLHGPPGSGKTTLCRGIAQKLKIRLGRTYTNGKLIELHTDALFSKFFGESGKIVGRIFDRIEQVASSDDETLLCIIIDEIETLVGPRENSAFGGEVADAMRVTNGILTALDRLRHRPNVMVLCTSNMVDAIDSAFLDRADMIQLVPNPGPDAVYSILQSSLNEFIKHKVLISTTVCAPRTPPSTDSSVNASNSAMDDASAVMQDPTLFPSLEVLELMAAEDSIARKLWYFAKQCFGMSGRNLRRLPSKAVGLFTYSEQPTVGEVLDALQMTVDRERSMTTGL</sequence>
<evidence type="ECO:0000256" key="2">
    <source>
        <dbReference type="ARBA" id="ARBA00022741"/>
    </source>
</evidence>
<dbReference type="InterPro" id="IPR003593">
    <property type="entry name" value="AAA+_ATPase"/>
</dbReference>
<dbReference type="Pfam" id="PF23563">
    <property type="entry name" value="TRIP13_N"/>
    <property type="match status" value="1"/>
</dbReference>